<dbReference type="SUPFAM" id="SSF56925">
    <property type="entry name" value="OMPA-like"/>
    <property type="match status" value="1"/>
</dbReference>
<proteinExistence type="predicted"/>
<dbReference type="Proteomes" id="UP000837675">
    <property type="component" value="Unassembled WGS sequence"/>
</dbReference>
<protein>
    <submittedName>
        <fullName evidence="3">Opacity family porin protein</fullName>
    </submittedName>
</protein>
<dbReference type="Pfam" id="PF13505">
    <property type="entry name" value="OMP_b-brl"/>
    <property type="match status" value="1"/>
</dbReference>
<dbReference type="InterPro" id="IPR011250">
    <property type="entry name" value="OMP/PagP_B-barrel"/>
</dbReference>
<keyword evidence="4" id="KW-1185">Reference proteome</keyword>
<dbReference type="AlphaFoldDB" id="A0A8S4BXK2"/>
<accession>A0A8S4BXK2</accession>
<evidence type="ECO:0000256" key="1">
    <source>
        <dbReference type="ARBA" id="ARBA00022729"/>
    </source>
</evidence>
<evidence type="ECO:0000259" key="2">
    <source>
        <dbReference type="Pfam" id="PF13505"/>
    </source>
</evidence>
<sequence length="161" mass="18225">MGYYFSDHLRWEVNFNYSLNNKFYGNNQGSSLTSLGMFKVKAYQFSIATSLLYDLKKDSEISPFIGGGVGYNHITTSAASPKSFLGKNNDLIFFKAVLGIDYNINPLVQLQLAYDINYNTKKPDLINFNEDLLNAVSDPKTQMIKLPKIFHTINVGLKLNF</sequence>
<reference evidence="3" key="1">
    <citation type="submission" date="2021-06" db="EMBL/GenBank/DDBJ databases">
        <authorList>
            <person name="Nardi T."/>
            <person name="Nardi T."/>
        </authorList>
    </citation>
    <scope>NUCLEOTIDE SEQUENCE</scope>
</reference>
<keyword evidence="1" id="KW-0732">Signal</keyword>
<comment type="caution">
    <text evidence="3">The sequence shown here is derived from an EMBL/GenBank/DDBJ whole genome shotgun (WGS) entry which is preliminary data.</text>
</comment>
<dbReference type="Gene3D" id="2.40.160.20">
    <property type="match status" value="1"/>
</dbReference>
<name>A0A8S4BXK2_9ACAR</name>
<organism evidence="3 4">
    <name type="scientific">Hyalomma marginatum</name>
    <dbReference type="NCBI Taxonomy" id="34627"/>
    <lineage>
        <taxon>Eukaryota</taxon>
        <taxon>Metazoa</taxon>
        <taxon>Ecdysozoa</taxon>
        <taxon>Arthropoda</taxon>
        <taxon>Chelicerata</taxon>
        <taxon>Arachnida</taxon>
        <taxon>Acari</taxon>
        <taxon>Parasitiformes</taxon>
        <taxon>Ixodida</taxon>
        <taxon>Ixodoidea</taxon>
        <taxon>Ixodidae</taxon>
        <taxon>Hyalomminae</taxon>
        <taxon>Hyalomma</taxon>
    </lineage>
</organism>
<feature type="domain" description="Outer membrane protein beta-barrel" evidence="2">
    <location>
        <begin position="2"/>
        <end position="135"/>
    </location>
</feature>
<evidence type="ECO:0000313" key="4">
    <source>
        <dbReference type="Proteomes" id="UP000837675"/>
    </source>
</evidence>
<gene>
    <name evidence="3" type="ORF">MHYMCMPASI_00829</name>
</gene>
<evidence type="ECO:0000313" key="3">
    <source>
        <dbReference type="EMBL" id="CAG7595435.1"/>
    </source>
</evidence>
<dbReference type="EMBL" id="CAJVAF010000310">
    <property type="protein sequence ID" value="CAG7595435.1"/>
    <property type="molecule type" value="Genomic_DNA"/>
</dbReference>
<dbReference type="InterPro" id="IPR027385">
    <property type="entry name" value="Beta-barrel_OMP"/>
</dbReference>